<name>A0A7S3PQU4_9STRA</name>
<evidence type="ECO:0000256" key="2">
    <source>
        <dbReference type="SAM" id="MobiDB-lite"/>
    </source>
</evidence>
<dbReference type="EMBL" id="HBIN01022626">
    <property type="protein sequence ID" value="CAE0447403.1"/>
    <property type="molecule type" value="Transcribed_RNA"/>
</dbReference>
<dbReference type="InterPro" id="IPR042858">
    <property type="entry name" value="DNAJC8"/>
</dbReference>
<reference evidence="4" key="1">
    <citation type="submission" date="2021-01" db="EMBL/GenBank/DDBJ databases">
        <authorList>
            <person name="Corre E."/>
            <person name="Pelletier E."/>
            <person name="Niang G."/>
            <person name="Scheremetjew M."/>
            <person name="Finn R."/>
            <person name="Kale V."/>
            <person name="Holt S."/>
            <person name="Cochrane G."/>
            <person name="Meng A."/>
            <person name="Brown T."/>
            <person name="Cohen L."/>
        </authorList>
    </citation>
    <scope>NUCLEOTIDE SEQUENCE</scope>
    <source>
        <strain evidence="4">GSBS06</strain>
    </source>
</reference>
<dbReference type="InterPro" id="IPR001623">
    <property type="entry name" value="DnaJ_domain"/>
</dbReference>
<keyword evidence="1" id="KW-0802">TPR repeat</keyword>
<dbReference type="Gene3D" id="1.25.40.10">
    <property type="entry name" value="Tetratricopeptide repeat domain"/>
    <property type="match status" value="1"/>
</dbReference>
<feature type="compositionally biased region" description="Basic and acidic residues" evidence="2">
    <location>
        <begin position="158"/>
        <end position="180"/>
    </location>
</feature>
<dbReference type="CDD" id="cd06257">
    <property type="entry name" value="DnaJ"/>
    <property type="match status" value="1"/>
</dbReference>
<dbReference type="InterPro" id="IPR036869">
    <property type="entry name" value="J_dom_sf"/>
</dbReference>
<dbReference type="PANTHER" id="PTHR15606:SF4">
    <property type="entry name" value="DNAJ HOMOLOG SUBFAMILY C MEMBER 8"/>
    <property type="match status" value="1"/>
</dbReference>
<dbReference type="SUPFAM" id="SSF48452">
    <property type="entry name" value="TPR-like"/>
    <property type="match status" value="1"/>
</dbReference>
<evidence type="ECO:0000259" key="3">
    <source>
        <dbReference type="PROSITE" id="PS50076"/>
    </source>
</evidence>
<dbReference type="PANTHER" id="PTHR15606">
    <property type="entry name" value="DNAJ HOMOLOG SUBFAMILY C MEMBER 8/LIPOPOLYSACCHARIDE SPECIFIC RESPONSE-7-RELATED"/>
    <property type="match status" value="1"/>
</dbReference>
<sequence length="427" mass="50130">MEWKEKGNNFFTVGNYGASIQCYSKAIEATKANAADAGNLKLEVLYSNRSAAYVKYGKAKEALEDAEESVRISPTWGKAYGRKGKALFELGRYSESLEAYEEGLAVDKTNPTLRLGMGECRTALENEQKRKEEEAKKKEEEEGEDPLASFFDEVEGLVGDKNKQQTEDKETDENKDNEKKKGPRFIVNHKEQIKDWTGTNQIERLLGPSYKWLNLNPFRVFDLPIEATEEDIKRRYKKLSQLVHPDKNKDSRADEAFDQVKRAHRKLMDEIQREVAVKTIQQCRERVERTRKRLIKKGISEEEILKKDGSLEEAIDKEIKKEFATQEYNHGKSDDMKRKYANREREKEKQEAEYWRKIKEREDLYRETRDDRVKDWQTFEQNAKKQKKFGNAYRPPQVKVEMAKRREEDKKKHKGAGIDESYKATWR</sequence>
<feature type="region of interest" description="Disordered" evidence="2">
    <location>
        <begin position="384"/>
        <end position="427"/>
    </location>
</feature>
<dbReference type="PROSITE" id="PS50076">
    <property type="entry name" value="DNAJ_2"/>
    <property type="match status" value="1"/>
</dbReference>
<dbReference type="PROSITE" id="PS50005">
    <property type="entry name" value="TPR"/>
    <property type="match status" value="1"/>
</dbReference>
<feature type="region of interest" description="Disordered" evidence="2">
    <location>
        <begin position="124"/>
        <end position="185"/>
    </location>
</feature>
<dbReference type="InterPro" id="IPR019734">
    <property type="entry name" value="TPR_rpt"/>
</dbReference>
<dbReference type="SMART" id="SM00271">
    <property type="entry name" value="DnaJ"/>
    <property type="match status" value="1"/>
</dbReference>
<accession>A0A7S3PQU4</accession>
<organism evidence="4">
    <name type="scientific">Aplanochytrium stocchinoi</name>
    <dbReference type="NCBI Taxonomy" id="215587"/>
    <lineage>
        <taxon>Eukaryota</taxon>
        <taxon>Sar</taxon>
        <taxon>Stramenopiles</taxon>
        <taxon>Bigyra</taxon>
        <taxon>Labyrinthulomycetes</taxon>
        <taxon>Thraustochytrida</taxon>
        <taxon>Thraustochytriidae</taxon>
        <taxon>Aplanochytrium</taxon>
    </lineage>
</organism>
<protein>
    <recommendedName>
        <fullName evidence="3">J domain-containing protein</fullName>
    </recommendedName>
</protein>
<evidence type="ECO:0000313" key="4">
    <source>
        <dbReference type="EMBL" id="CAE0447403.1"/>
    </source>
</evidence>
<feature type="compositionally biased region" description="Basic and acidic residues" evidence="2">
    <location>
        <begin position="401"/>
        <end position="427"/>
    </location>
</feature>
<dbReference type="GO" id="GO:0005634">
    <property type="term" value="C:nucleus"/>
    <property type="evidence" value="ECO:0007669"/>
    <property type="project" value="TreeGrafter"/>
</dbReference>
<feature type="repeat" description="TPR" evidence="1">
    <location>
        <begin position="77"/>
        <end position="110"/>
    </location>
</feature>
<dbReference type="PRINTS" id="PR00625">
    <property type="entry name" value="JDOMAIN"/>
</dbReference>
<dbReference type="Gene3D" id="1.10.287.110">
    <property type="entry name" value="DnaJ domain"/>
    <property type="match status" value="1"/>
</dbReference>
<feature type="compositionally biased region" description="Basic and acidic residues" evidence="2">
    <location>
        <begin position="124"/>
        <end position="140"/>
    </location>
</feature>
<proteinExistence type="predicted"/>
<dbReference type="SMART" id="SM00028">
    <property type="entry name" value="TPR"/>
    <property type="match status" value="3"/>
</dbReference>
<feature type="domain" description="J" evidence="3">
    <location>
        <begin position="216"/>
        <end position="291"/>
    </location>
</feature>
<dbReference type="SUPFAM" id="SSF46565">
    <property type="entry name" value="Chaperone J-domain"/>
    <property type="match status" value="1"/>
</dbReference>
<dbReference type="Pfam" id="PF00226">
    <property type="entry name" value="DnaJ"/>
    <property type="match status" value="1"/>
</dbReference>
<evidence type="ECO:0000256" key="1">
    <source>
        <dbReference type="PROSITE-ProRule" id="PRU00339"/>
    </source>
</evidence>
<gene>
    <name evidence="4" type="ORF">ASTO00021_LOCUS17375</name>
</gene>
<dbReference type="Pfam" id="PF13414">
    <property type="entry name" value="TPR_11"/>
    <property type="match status" value="1"/>
</dbReference>
<dbReference type="InterPro" id="IPR011990">
    <property type="entry name" value="TPR-like_helical_dom_sf"/>
</dbReference>
<dbReference type="AlphaFoldDB" id="A0A7S3PQU4"/>